<evidence type="ECO:0000256" key="7">
    <source>
        <dbReference type="SAM" id="Phobius"/>
    </source>
</evidence>
<dbReference type="InterPro" id="IPR035906">
    <property type="entry name" value="MetI-like_sf"/>
</dbReference>
<organism evidence="9 10">
    <name type="scientific">Rhizobium viscosum</name>
    <name type="common">Arthrobacter viscosus</name>
    <dbReference type="NCBI Taxonomy" id="1673"/>
    <lineage>
        <taxon>Bacteria</taxon>
        <taxon>Pseudomonadati</taxon>
        <taxon>Pseudomonadota</taxon>
        <taxon>Alphaproteobacteria</taxon>
        <taxon>Hyphomicrobiales</taxon>
        <taxon>Rhizobiaceae</taxon>
        <taxon>Rhizobium/Agrobacterium group</taxon>
        <taxon>Rhizobium</taxon>
    </lineage>
</organism>
<sequence>MIDKISINGRSGAGGGPLQTVRLAIMPQALPVILSIMLHNFESNTRSGTILDIVGAGGIGFPLANRIAAYSWPEAWTIIFLIVAVVYAIDLLRLAARQDHRQERQRPVRPEYRDEGVGMARIMVVGNANIDRIWRLDRPLVPGGRLSCQAIEERYGGGGFHTGLSLLDLGHEVVLVTSLSDDDRGRSYLKDLGKRGFNTDFVDLIPGETAPLDILVDPNGERTIIAPAGRRRPGIDTLPPVDASLVYLNTRVMSPAALRQLQDFDAVVSQYPLSAERRPANVLIASRSDVKGTAQTAWQAASEIAAPRLETLVLTSGMQPIEIVSQRDSIIVEVPPAPPARDTTGAGDYFAGGYIDAMVRGLDAGAAALAACKVAASYLAAS</sequence>
<feature type="transmembrane region" description="Helical" evidence="7">
    <location>
        <begin position="50"/>
        <end position="69"/>
    </location>
</feature>
<dbReference type="Gene3D" id="3.40.1190.20">
    <property type="match status" value="1"/>
</dbReference>
<evidence type="ECO:0000313" key="9">
    <source>
        <dbReference type="EMBL" id="MBE1507390.1"/>
    </source>
</evidence>
<keyword evidence="5 7" id="KW-1133">Transmembrane helix</keyword>
<evidence type="ECO:0000256" key="5">
    <source>
        <dbReference type="ARBA" id="ARBA00022989"/>
    </source>
</evidence>
<dbReference type="InterPro" id="IPR002173">
    <property type="entry name" value="Carboh/pur_kinase_PfkB_CS"/>
</dbReference>
<gene>
    <name evidence="9" type="ORF">H4W29_004635</name>
</gene>
<dbReference type="InterPro" id="IPR000515">
    <property type="entry name" value="MetI-like"/>
</dbReference>
<keyword evidence="2" id="KW-0808">Transferase</keyword>
<comment type="subcellular location">
    <subcellularLocation>
        <location evidence="1">Cell membrane</location>
        <topology evidence="1">Multi-pass membrane protein</topology>
    </subcellularLocation>
</comment>
<protein>
    <submittedName>
        <fullName evidence="9">Sugar/nucleoside kinase (Ribokinase family)</fullName>
    </submittedName>
</protein>
<dbReference type="Proteomes" id="UP000620262">
    <property type="component" value="Unassembled WGS sequence"/>
</dbReference>
<dbReference type="Gene3D" id="1.10.3720.10">
    <property type="entry name" value="MetI-like"/>
    <property type="match status" value="1"/>
</dbReference>
<dbReference type="SUPFAM" id="SSF53613">
    <property type="entry name" value="Ribokinase-like"/>
    <property type="match status" value="1"/>
</dbReference>
<dbReference type="EMBL" id="JADBEC010000002">
    <property type="protein sequence ID" value="MBE1507390.1"/>
    <property type="molecule type" value="Genomic_DNA"/>
</dbReference>
<dbReference type="RefSeq" id="WP_192731131.1">
    <property type="nucleotide sequence ID" value="NZ_BAAAVL010000012.1"/>
</dbReference>
<comment type="caution">
    <text evidence="9">The sequence shown here is derived from an EMBL/GenBank/DDBJ whole genome shotgun (WGS) entry which is preliminary data.</text>
</comment>
<keyword evidence="4 9" id="KW-0418">Kinase</keyword>
<keyword evidence="10" id="KW-1185">Reference proteome</keyword>
<dbReference type="PANTHER" id="PTHR10584">
    <property type="entry name" value="SUGAR KINASE"/>
    <property type="match status" value="1"/>
</dbReference>
<evidence type="ECO:0000256" key="4">
    <source>
        <dbReference type="ARBA" id="ARBA00022777"/>
    </source>
</evidence>
<dbReference type="InterPro" id="IPR029056">
    <property type="entry name" value="Ribokinase-like"/>
</dbReference>
<feature type="transmembrane region" description="Helical" evidence="7">
    <location>
        <begin position="75"/>
        <end position="96"/>
    </location>
</feature>
<dbReference type="GO" id="GO:0016301">
    <property type="term" value="F:kinase activity"/>
    <property type="evidence" value="ECO:0007669"/>
    <property type="project" value="UniProtKB-KW"/>
</dbReference>
<evidence type="ECO:0000259" key="8">
    <source>
        <dbReference type="PROSITE" id="PS50928"/>
    </source>
</evidence>
<evidence type="ECO:0000256" key="6">
    <source>
        <dbReference type="ARBA" id="ARBA00023136"/>
    </source>
</evidence>
<dbReference type="Pfam" id="PF00294">
    <property type="entry name" value="PfkB"/>
    <property type="match status" value="2"/>
</dbReference>
<dbReference type="InterPro" id="IPR011611">
    <property type="entry name" value="PfkB_dom"/>
</dbReference>
<dbReference type="SUPFAM" id="SSF161098">
    <property type="entry name" value="MetI-like"/>
    <property type="match status" value="1"/>
</dbReference>
<accession>A0ABR9IW13</accession>
<reference evidence="9 10" key="1">
    <citation type="submission" date="2020-10" db="EMBL/GenBank/DDBJ databases">
        <title>Sequencing the genomes of 1000 actinobacteria strains.</title>
        <authorList>
            <person name="Klenk H.-P."/>
        </authorList>
    </citation>
    <scope>NUCLEOTIDE SEQUENCE [LARGE SCALE GENOMIC DNA]</scope>
    <source>
        <strain evidence="9 10">DSM 7307</strain>
    </source>
</reference>
<evidence type="ECO:0000313" key="10">
    <source>
        <dbReference type="Proteomes" id="UP000620262"/>
    </source>
</evidence>
<dbReference type="PROSITE" id="PS50928">
    <property type="entry name" value="ABC_TM1"/>
    <property type="match status" value="1"/>
</dbReference>
<dbReference type="PANTHER" id="PTHR10584:SF166">
    <property type="entry name" value="RIBOKINASE"/>
    <property type="match status" value="1"/>
</dbReference>
<name>A0ABR9IW13_RHIVS</name>
<dbReference type="PROSITE" id="PS00584">
    <property type="entry name" value="PFKB_KINASES_2"/>
    <property type="match status" value="1"/>
</dbReference>
<keyword evidence="6 7" id="KW-0472">Membrane</keyword>
<proteinExistence type="predicted"/>
<evidence type="ECO:0000256" key="3">
    <source>
        <dbReference type="ARBA" id="ARBA00022692"/>
    </source>
</evidence>
<feature type="domain" description="ABC transmembrane type-1" evidence="8">
    <location>
        <begin position="1"/>
        <end position="93"/>
    </location>
</feature>
<keyword evidence="3 7" id="KW-0812">Transmembrane</keyword>
<evidence type="ECO:0000256" key="1">
    <source>
        <dbReference type="ARBA" id="ARBA00004651"/>
    </source>
</evidence>
<evidence type="ECO:0000256" key="2">
    <source>
        <dbReference type="ARBA" id="ARBA00022679"/>
    </source>
</evidence>